<proteinExistence type="predicted"/>
<accession>A0A1M5AFJ3</accession>
<dbReference type="EMBL" id="FQVO01000013">
    <property type="protein sequence ID" value="SHF28904.1"/>
    <property type="molecule type" value="Genomic_DNA"/>
</dbReference>
<reference evidence="2" key="1">
    <citation type="submission" date="2016-11" db="EMBL/GenBank/DDBJ databases">
        <authorList>
            <person name="Varghese N."/>
            <person name="Submissions S."/>
        </authorList>
    </citation>
    <scope>NUCLEOTIDE SEQUENCE [LARGE SCALE GENOMIC DNA]</scope>
    <source>
        <strain evidence="2">DSM 26898</strain>
    </source>
</reference>
<protein>
    <submittedName>
        <fullName evidence="1">Uncharacterized protein</fullName>
    </submittedName>
</protein>
<dbReference type="OrthoDB" id="1272782at2"/>
<sequence length="156" mass="17942">MKKFLSILALFLIILISAQEKISLNKGEITIPIGKKILLKPEIKNNKITSFEIVKEENVNEQIDLFDVLENFKKDEIKDNSIDLIFAEGFMMTSTTYVLMVVQKTGKKLLFKAKIRLKDNSSYQSTSIMPAVSNTAHIEQWKDHIDSIILYDFELN</sequence>
<dbReference type="RefSeq" id="WP_072885684.1">
    <property type="nucleotide sequence ID" value="NZ_FQVO01000013.1"/>
</dbReference>
<gene>
    <name evidence="1" type="ORF">SAMN05444408_11315</name>
</gene>
<dbReference type="AlphaFoldDB" id="A0A1M5AFJ3"/>
<name>A0A1M5AFJ3_9FLAO</name>
<evidence type="ECO:0000313" key="2">
    <source>
        <dbReference type="Proteomes" id="UP000184236"/>
    </source>
</evidence>
<evidence type="ECO:0000313" key="1">
    <source>
        <dbReference type="EMBL" id="SHF28904.1"/>
    </source>
</evidence>
<dbReference type="Proteomes" id="UP000184236">
    <property type="component" value="Unassembled WGS sequence"/>
</dbReference>
<keyword evidence="2" id="KW-1185">Reference proteome</keyword>
<organism evidence="1 2">
    <name type="scientific">Chryseobacterium takakiae</name>
    <dbReference type="NCBI Taxonomy" id="1302685"/>
    <lineage>
        <taxon>Bacteria</taxon>
        <taxon>Pseudomonadati</taxon>
        <taxon>Bacteroidota</taxon>
        <taxon>Flavobacteriia</taxon>
        <taxon>Flavobacteriales</taxon>
        <taxon>Weeksellaceae</taxon>
        <taxon>Chryseobacterium group</taxon>
        <taxon>Chryseobacterium</taxon>
    </lineage>
</organism>